<accession>A0A1Q5UK38</accession>
<evidence type="ECO:0000256" key="1">
    <source>
        <dbReference type="SAM" id="MobiDB-lite"/>
    </source>
</evidence>
<feature type="region of interest" description="Disordered" evidence="1">
    <location>
        <begin position="1"/>
        <end position="37"/>
    </location>
</feature>
<comment type="caution">
    <text evidence="2">The sequence shown here is derived from an EMBL/GenBank/DDBJ whole genome shotgun (WGS) entry which is preliminary data.</text>
</comment>
<reference evidence="2 3" key="1">
    <citation type="submission" date="2016-10" db="EMBL/GenBank/DDBJ databases">
        <title>Genome sequence of the ascomycete fungus Penicillium subrubescens.</title>
        <authorList>
            <person name="De Vries R.P."/>
            <person name="Peng M."/>
            <person name="Dilokpimol A."/>
            <person name="Hilden K."/>
            <person name="Makela M.R."/>
            <person name="Grigoriev I."/>
            <person name="Riley R."/>
            <person name="Granchi Z."/>
        </authorList>
    </citation>
    <scope>NUCLEOTIDE SEQUENCE [LARGE SCALE GENOMIC DNA]</scope>
    <source>
        <strain evidence="2 3">CBS 132785</strain>
    </source>
</reference>
<protein>
    <submittedName>
        <fullName evidence="2">Uncharacterized protein</fullName>
    </submittedName>
</protein>
<sequence length="216" mass="25058">MQSRYDPREDAIGPFDVDPNQKSQSKAKGREPPLFPMTPEQFQEIRANFGAKFKEWSSGSSGKTTADMAEILEYMVDDFDHFKTAADPISTARCFPRKCELIKHEVLRLIQRLKSIPKLDLETEEIMAYIRSAILRLTIEGKSDLVAITETERFERIHQHSVWDMPELGWGKEAEGLRTRLWTVYTNVNFSRADCCFQCKPYWFSEKAPEIRRGTI</sequence>
<dbReference type="EMBL" id="MNBE01000177">
    <property type="protein sequence ID" value="OKP12819.1"/>
    <property type="molecule type" value="Genomic_DNA"/>
</dbReference>
<keyword evidence="3" id="KW-1185">Reference proteome</keyword>
<gene>
    <name evidence="2" type="ORF">PENSUB_1551</name>
</gene>
<dbReference type="Proteomes" id="UP000186955">
    <property type="component" value="Unassembled WGS sequence"/>
</dbReference>
<name>A0A1Q5UK38_9EURO</name>
<evidence type="ECO:0000313" key="3">
    <source>
        <dbReference type="Proteomes" id="UP000186955"/>
    </source>
</evidence>
<feature type="compositionally biased region" description="Basic and acidic residues" evidence="1">
    <location>
        <begin position="1"/>
        <end position="11"/>
    </location>
</feature>
<evidence type="ECO:0000313" key="2">
    <source>
        <dbReference type="EMBL" id="OKP12819.1"/>
    </source>
</evidence>
<organism evidence="2 3">
    <name type="scientific">Penicillium subrubescens</name>
    <dbReference type="NCBI Taxonomy" id="1316194"/>
    <lineage>
        <taxon>Eukaryota</taxon>
        <taxon>Fungi</taxon>
        <taxon>Dikarya</taxon>
        <taxon>Ascomycota</taxon>
        <taxon>Pezizomycotina</taxon>
        <taxon>Eurotiomycetes</taxon>
        <taxon>Eurotiomycetidae</taxon>
        <taxon>Eurotiales</taxon>
        <taxon>Aspergillaceae</taxon>
        <taxon>Penicillium</taxon>
    </lineage>
</organism>
<proteinExistence type="predicted"/>
<dbReference type="AlphaFoldDB" id="A0A1Q5UK38"/>
<dbReference type="OrthoDB" id="4304815at2759"/>